<name>A0A8K0KBR9_LADFU</name>
<feature type="non-terminal residue" evidence="4">
    <location>
        <position position="454"/>
    </location>
</feature>
<dbReference type="InterPro" id="IPR047178">
    <property type="entry name" value="JIP1_scaffold"/>
</dbReference>
<comment type="subcellular location">
    <subcellularLocation>
        <location evidence="1">Cytoplasm</location>
    </subcellularLocation>
</comment>
<dbReference type="GO" id="GO:0007254">
    <property type="term" value="P:JNK cascade"/>
    <property type="evidence" value="ECO:0007669"/>
    <property type="project" value="TreeGrafter"/>
</dbReference>
<dbReference type="Proteomes" id="UP000792457">
    <property type="component" value="Unassembled WGS sequence"/>
</dbReference>
<comment type="caution">
    <text evidence="4">The sequence shown here is derived from an EMBL/GenBank/DDBJ whole genome shotgun (WGS) entry which is preliminary data.</text>
</comment>
<evidence type="ECO:0000313" key="4">
    <source>
        <dbReference type="EMBL" id="KAG8231254.1"/>
    </source>
</evidence>
<protein>
    <submittedName>
        <fullName evidence="4">Uncharacterized protein</fullName>
    </submittedName>
</protein>
<proteinExistence type="predicted"/>
<evidence type="ECO:0000256" key="1">
    <source>
        <dbReference type="ARBA" id="ARBA00004496"/>
    </source>
</evidence>
<sequence length="454" mass="48071">MKGCDMLMVLASLRNAPERIKERLVHDVYIDDEEEGDREDTAMDTSTMGYKTINNNNSNNNNGQNNNGQNNNNNDQHTEENMCSVETFSMGMKGDMMIGTLRQPLSLSEDSATGSMDEAKSDVSYDGNIRGLGSVWEGGNAMVDGDVGMASAITSSSSSSGSASSTATVMQTDPLPEAATCQSYWKNGTGNAGVVVDGAGTRMISQGPTVTGERRRRKLPEIPKTKKAWNRVSNGGGISLAEELGEALGGSSSGIGHSNYKSMAGMGHPHQTGHSDLGLLPGSSSQGSGQGLLYLKCTSTSMYLRDDDSSPDSELSRCCFAVGDDSGNSTAHSPDGPRSNSPLGVMHPHQYFTGPGGDGIISPRTRMDSVSPPISPTSSCLSIGSTDAGMSMAMSADSQRVLPGGGGVPYSRLKLLEATHRGLHKFLPRHHDEIEVEIGDPIYVQKEAEDLWCE</sequence>
<evidence type="ECO:0000256" key="2">
    <source>
        <dbReference type="ARBA" id="ARBA00022490"/>
    </source>
</evidence>
<feature type="compositionally biased region" description="Low complexity" evidence="3">
    <location>
        <begin position="54"/>
        <end position="74"/>
    </location>
</feature>
<evidence type="ECO:0000313" key="5">
    <source>
        <dbReference type="Proteomes" id="UP000792457"/>
    </source>
</evidence>
<dbReference type="PANTHER" id="PTHR47437">
    <property type="entry name" value="JNK-INTERACTING PROTEIN 1-LIKE PROTEIN"/>
    <property type="match status" value="1"/>
</dbReference>
<organism evidence="4 5">
    <name type="scientific">Ladona fulva</name>
    <name type="common">Scarce chaser dragonfly</name>
    <name type="synonym">Libellula fulva</name>
    <dbReference type="NCBI Taxonomy" id="123851"/>
    <lineage>
        <taxon>Eukaryota</taxon>
        <taxon>Metazoa</taxon>
        <taxon>Ecdysozoa</taxon>
        <taxon>Arthropoda</taxon>
        <taxon>Hexapoda</taxon>
        <taxon>Insecta</taxon>
        <taxon>Pterygota</taxon>
        <taxon>Palaeoptera</taxon>
        <taxon>Odonata</taxon>
        <taxon>Epiprocta</taxon>
        <taxon>Anisoptera</taxon>
        <taxon>Libelluloidea</taxon>
        <taxon>Libellulidae</taxon>
        <taxon>Ladona</taxon>
    </lineage>
</organism>
<keyword evidence="2" id="KW-0963">Cytoplasm</keyword>
<evidence type="ECO:0000256" key="3">
    <source>
        <dbReference type="SAM" id="MobiDB-lite"/>
    </source>
</evidence>
<feature type="region of interest" description="Disordered" evidence="3">
    <location>
        <begin position="326"/>
        <end position="355"/>
    </location>
</feature>
<accession>A0A8K0KBR9</accession>
<dbReference type="AlphaFoldDB" id="A0A8K0KBR9"/>
<dbReference type="GO" id="GO:0005737">
    <property type="term" value="C:cytoplasm"/>
    <property type="evidence" value="ECO:0007669"/>
    <property type="project" value="UniProtKB-SubCell"/>
</dbReference>
<dbReference type="OrthoDB" id="5965083at2759"/>
<dbReference type="GO" id="GO:0008432">
    <property type="term" value="F:JUN kinase binding"/>
    <property type="evidence" value="ECO:0007669"/>
    <property type="project" value="TreeGrafter"/>
</dbReference>
<reference evidence="4" key="2">
    <citation type="submission" date="2017-10" db="EMBL/GenBank/DDBJ databases">
        <title>Ladona fulva Genome sequencing and assembly.</title>
        <authorList>
            <person name="Murali S."/>
            <person name="Richards S."/>
            <person name="Bandaranaike D."/>
            <person name="Bellair M."/>
            <person name="Blankenburg K."/>
            <person name="Chao H."/>
            <person name="Dinh H."/>
            <person name="Doddapaneni H."/>
            <person name="Dugan-Rocha S."/>
            <person name="Elkadiri S."/>
            <person name="Gnanaolivu R."/>
            <person name="Hernandez B."/>
            <person name="Skinner E."/>
            <person name="Javaid M."/>
            <person name="Lee S."/>
            <person name="Li M."/>
            <person name="Ming W."/>
            <person name="Munidasa M."/>
            <person name="Muniz J."/>
            <person name="Nguyen L."/>
            <person name="Hughes D."/>
            <person name="Osuji N."/>
            <person name="Pu L.-L."/>
            <person name="Puazo M."/>
            <person name="Qu C."/>
            <person name="Quiroz J."/>
            <person name="Raj R."/>
            <person name="Weissenberger G."/>
            <person name="Xin Y."/>
            <person name="Zou X."/>
            <person name="Han Y."/>
            <person name="Worley K."/>
            <person name="Muzny D."/>
            <person name="Gibbs R."/>
        </authorList>
    </citation>
    <scope>NUCLEOTIDE SEQUENCE</scope>
    <source>
        <strain evidence="4">Sampled in the wild</strain>
    </source>
</reference>
<dbReference type="GO" id="GO:0005078">
    <property type="term" value="F:MAP-kinase scaffold activity"/>
    <property type="evidence" value="ECO:0007669"/>
    <property type="project" value="TreeGrafter"/>
</dbReference>
<keyword evidence="5" id="KW-1185">Reference proteome</keyword>
<dbReference type="GO" id="GO:0046328">
    <property type="term" value="P:regulation of JNK cascade"/>
    <property type="evidence" value="ECO:0007669"/>
    <property type="project" value="InterPro"/>
</dbReference>
<feature type="region of interest" description="Disordered" evidence="3">
    <location>
        <begin position="34"/>
        <end position="78"/>
    </location>
</feature>
<reference evidence="4" key="1">
    <citation type="submission" date="2013-04" db="EMBL/GenBank/DDBJ databases">
        <authorList>
            <person name="Qu J."/>
            <person name="Murali S.C."/>
            <person name="Bandaranaike D."/>
            <person name="Bellair M."/>
            <person name="Blankenburg K."/>
            <person name="Chao H."/>
            <person name="Dinh H."/>
            <person name="Doddapaneni H."/>
            <person name="Downs B."/>
            <person name="Dugan-Rocha S."/>
            <person name="Elkadiri S."/>
            <person name="Gnanaolivu R.D."/>
            <person name="Hernandez B."/>
            <person name="Javaid M."/>
            <person name="Jayaseelan J.C."/>
            <person name="Lee S."/>
            <person name="Li M."/>
            <person name="Ming W."/>
            <person name="Munidasa M."/>
            <person name="Muniz J."/>
            <person name="Nguyen L."/>
            <person name="Ongeri F."/>
            <person name="Osuji N."/>
            <person name="Pu L.-L."/>
            <person name="Puazo M."/>
            <person name="Qu C."/>
            <person name="Quiroz J."/>
            <person name="Raj R."/>
            <person name="Weissenberger G."/>
            <person name="Xin Y."/>
            <person name="Zou X."/>
            <person name="Han Y."/>
            <person name="Richards S."/>
            <person name="Worley K."/>
            <person name="Muzny D."/>
            <person name="Gibbs R."/>
        </authorList>
    </citation>
    <scope>NUCLEOTIDE SEQUENCE</scope>
    <source>
        <strain evidence="4">Sampled in the wild</strain>
    </source>
</reference>
<dbReference type="PANTHER" id="PTHR47437:SF4">
    <property type="entry name" value="JNK-INTERACTING PROTEIN 1-LIKE PROTEIN"/>
    <property type="match status" value="1"/>
</dbReference>
<feature type="compositionally biased region" description="Polar residues" evidence="3">
    <location>
        <begin position="326"/>
        <end position="342"/>
    </location>
</feature>
<feature type="compositionally biased region" description="Polar residues" evidence="3">
    <location>
        <begin position="43"/>
        <end position="53"/>
    </location>
</feature>
<feature type="region of interest" description="Disordered" evidence="3">
    <location>
        <begin position="197"/>
        <end position="218"/>
    </location>
</feature>
<gene>
    <name evidence="4" type="ORF">J437_LFUL011108</name>
</gene>
<dbReference type="Gene3D" id="2.30.30.40">
    <property type="entry name" value="SH3 Domains"/>
    <property type="match status" value="1"/>
</dbReference>
<dbReference type="EMBL" id="KZ308545">
    <property type="protein sequence ID" value="KAG8231254.1"/>
    <property type="molecule type" value="Genomic_DNA"/>
</dbReference>